<proteinExistence type="predicted"/>
<name>A0AAV4D100_9GAST</name>
<evidence type="ECO:0000256" key="1">
    <source>
        <dbReference type="SAM" id="MobiDB-lite"/>
    </source>
</evidence>
<reference evidence="2 3" key="1">
    <citation type="journal article" date="2021" name="Elife">
        <title>Chloroplast acquisition without the gene transfer in kleptoplastic sea slugs, Plakobranchus ocellatus.</title>
        <authorList>
            <person name="Maeda T."/>
            <person name="Takahashi S."/>
            <person name="Yoshida T."/>
            <person name="Shimamura S."/>
            <person name="Takaki Y."/>
            <person name="Nagai Y."/>
            <person name="Toyoda A."/>
            <person name="Suzuki Y."/>
            <person name="Arimoto A."/>
            <person name="Ishii H."/>
            <person name="Satoh N."/>
            <person name="Nishiyama T."/>
            <person name="Hasebe M."/>
            <person name="Maruyama T."/>
            <person name="Minagawa J."/>
            <person name="Obokata J."/>
            <person name="Shigenobu S."/>
        </authorList>
    </citation>
    <scope>NUCLEOTIDE SEQUENCE [LARGE SCALE GENOMIC DNA]</scope>
</reference>
<feature type="region of interest" description="Disordered" evidence="1">
    <location>
        <begin position="13"/>
        <end position="37"/>
    </location>
</feature>
<protein>
    <submittedName>
        <fullName evidence="2">Uncharacterized protein</fullName>
    </submittedName>
</protein>
<evidence type="ECO:0000313" key="3">
    <source>
        <dbReference type="Proteomes" id="UP000735302"/>
    </source>
</evidence>
<dbReference type="EMBL" id="BLXT01007308">
    <property type="protein sequence ID" value="GFO37827.1"/>
    <property type="molecule type" value="Genomic_DNA"/>
</dbReference>
<dbReference type="AlphaFoldDB" id="A0AAV4D100"/>
<comment type="caution">
    <text evidence="2">The sequence shown here is derived from an EMBL/GenBank/DDBJ whole genome shotgun (WGS) entry which is preliminary data.</text>
</comment>
<accession>A0AAV4D100</accession>
<gene>
    <name evidence="2" type="ORF">PoB_006433200</name>
</gene>
<sequence length="84" mass="9731">MIMMMMLTMNINFDEDHDDDDNNNMSENKDIQKKKNTIKVLRIKSENDDSPSDDGNDVYGDDNGDIKFIISFSLMVIQQNRNVP</sequence>
<keyword evidence="3" id="KW-1185">Reference proteome</keyword>
<feature type="compositionally biased region" description="Acidic residues" evidence="1">
    <location>
        <begin position="13"/>
        <end position="22"/>
    </location>
</feature>
<organism evidence="2 3">
    <name type="scientific">Plakobranchus ocellatus</name>
    <dbReference type="NCBI Taxonomy" id="259542"/>
    <lineage>
        <taxon>Eukaryota</taxon>
        <taxon>Metazoa</taxon>
        <taxon>Spiralia</taxon>
        <taxon>Lophotrochozoa</taxon>
        <taxon>Mollusca</taxon>
        <taxon>Gastropoda</taxon>
        <taxon>Heterobranchia</taxon>
        <taxon>Euthyneura</taxon>
        <taxon>Panpulmonata</taxon>
        <taxon>Sacoglossa</taxon>
        <taxon>Placobranchoidea</taxon>
        <taxon>Plakobranchidae</taxon>
        <taxon>Plakobranchus</taxon>
    </lineage>
</organism>
<evidence type="ECO:0000313" key="2">
    <source>
        <dbReference type="EMBL" id="GFO37827.1"/>
    </source>
</evidence>
<dbReference type="Proteomes" id="UP000735302">
    <property type="component" value="Unassembled WGS sequence"/>
</dbReference>